<keyword evidence="2" id="KW-1185">Reference proteome</keyword>
<dbReference type="InterPro" id="IPR041881">
    <property type="entry name" value="PqqD_sf"/>
</dbReference>
<reference evidence="1" key="1">
    <citation type="submission" date="2020-08" db="EMBL/GenBank/DDBJ databases">
        <title>Genome public.</title>
        <authorList>
            <person name="Liu C."/>
            <person name="Sun Q."/>
        </authorList>
    </citation>
    <scope>NUCLEOTIDE SEQUENCE</scope>
    <source>
        <strain evidence="1">NSJ-42</strain>
    </source>
</reference>
<name>A0A8I0DNB7_9CLOT</name>
<proteinExistence type="predicted"/>
<organism evidence="1 2">
    <name type="scientific">Clostridium lentum</name>
    <dbReference type="NCBI Taxonomy" id="2763037"/>
    <lineage>
        <taxon>Bacteria</taxon>
        <taxon>Bacillati</taxon>
        <taxon>Bacillota</taxon>
        <taxon>Clostridia</taxon>
        <taxon>Eubacteriales</taxon>
        <taxon>Clostridiaceae</taxon>
        <taxon>Clostridium</taxon>
    </lineage>
</organism>
<dbReference type="Pfam" id="PF05402">
    <property type="entry name" value="PqqD"/>
    <property type="match status" value="1"/>
</dbReference>
<dbReference type="NCBIfam" id="NF033536">
    <property type="entry name" value="lasso_PqqD_Bac"/>
    <property type="match status" value="1"/>
</dbReference>
<dbReference type="EMBL" id="JACOOQ010000001">
    <property type="protein sequence ID" value="MBC5638966.1"/>
    <property type="molecule type" value="Genomic_DNA"/>
</dbReference>
<comment type="caution">
    <text evidence="1">The sequence shown here is derived from an EMBL/GenBank/DDBJ whole genome shotgun (WGS) entry which is preliminary data.</text>
</comment>
<dbReference type="Gene3D" id="1.10.10.1150">
    <property type="entry name" value="Coenzyme PQQ synthesis protein D (PqqD)"/>
    <property type="match status" value="1"/>
</dbReference>
<sequence length="109" mass="12478">MLDFKKFSGKVGEVKKDYGVNLDSVVSKNEEIDDTDLDGEKVMMNLDKGQYFMMNEVGSRIWELIEGNTSIVNIIETLTNEYQVDEETCENTVMEFLGRLKDAELIKVL</sequence>
<protein>
    <submittedName>
        <fullName evidence="1">Lasso peptide biosynthesis PqqD family chaperone</fullName>
    </submittedName>
</protein>
<evidence type="ECO:0000313" key="2">
    <source>
        <dbReference type="Proteomes" id="UP000662088"/>
    </source>
</evidence>
<evidence type="ECO:0000313" key="1">
    <source>
        <dbReference type="EMBL" id="MBC5638966.1"/>
    </source>
</evidence>
<gene>
    <name evidence="1" type="ORF">H8R92_00695</name>
</gene>
<dbReference type="AlphaFoldDB" id="A0A8I0DNB7"/>
<dbReference type="RefSeq" id="WP_022212186.1">
    <property type="nucleotide sequence ID" value="NZ_JACOOQ010000001.1"/>
</dbReference>
<dbReference type="Proteomes" id="UP000662088">
    <property type="component" value="Unassembled WGS sequence"/>
</dbReference>
<accession>A0A8I0DNB7</accession>
<dbReference type="InterPro" id="IPR008792">
    <property type="entry name" value="PQQD"/>
</dbReference>